<evidence type="ECO:0000313" key="2">
    <source>
        <dbReference type="Proteomes" id="UP001516400"/>
    </source>
</evidence>
<dbReference type="AlphaFoldDB" id="A0ABD2MJ46"/>
<proteinExistence type="predicted"/>
<reference evidence="1 2" key="1">
    <citation type="journal article" date="2021" name="BMC Biol.">
        <title>Horizontally acquired antibacterial genes associated with adaptive radiation of ladybird beetles.</title>
        <authorList>
            <person name="Li H.S."/>
            <person name="Tang X.F."/>
            <person name="Huang Y.H."/>
            <person name="Xu Z.Y."/>
            <person name="Chen M.L."/>
            <person name="Du X.Y."/>
            <person name="Qiu B.Y."/>
            <person name="Chen P.T."/>
            <person name="Zhang W."/>
            <person name="Slipinski A."/>
            <person name="Escalona H.E."/>
            <person name="Waterhouse R.M."/>
            <person name="Zwick A."/>
            <person name="Pang H."/>
        </authorList>
    </citation>
    <scope>NUCLEOTIDE SEQUENCE [LARGE SCALE GENOMIC DNA]</scope>
    <source>
        <strain evidence="1">SYSU2018</strain>
    </source>
</reference>
<keyword evidence="2" id="KW-1185">Reference proteome</keyword>
<protein>
    <submittedName>
        <fullName evidence="1">Uncharacterized protein</fullName>
    </submittedName>
</protein>
<sequence length="187" mass="21215">MVLAREQMLGVRNAADVAIKQLWMDETIIKSFVDKVSAGVILSKKLPLNDEVNDLEKKLVESDGDSQSKGNPHSICDIMSEMNEIKRRENNVLIFGVFEDADAKSVVTGIARKLITYFDINNLVSRLGKPIQSKQRSIKAVLSSYNDALKMLKGNRILNTTKQFEKIYLRSDSTIKQREYYTALKKE</sequence>
<evidence type="ECO:0000313" key="1">
    <source>
        <dbReference type="EMBL" id="KAL3266421.1"/>
    </source>
</evidence>
<comment type="caution">
    <text evidence="1">The sequence shown here is derived from an EMBL/GenBank/DDBJ whole genome shotgun (WGS) entry which is preliminary data.</text>
</comment>
<gene>
    <name evidence="1" type="ORF">HHI36_010597</name>
</gene>
<organism evidence="1 2">
    <name type="scientific">Cryptolaemus montrouzieri</name>
    <dbReference type="NCBI Taxonomy" id="559131"/>
    <lineage>
        <taxon>Eukaryota</taxon>
        <taxon>Metazoa</taxon>
        <taxon>Ecdysozoa</taxon>
        <taxon>Arthropoda</taxon>
        <taxon>Hexapoda</taxon>
        <taxon>Insecta</taxon>
        <taxon>Pterygota</taxon>
        <taxon>Neoptera</taxon>
        <taxon>Endopterygota</taxon>
        <taxon>Coleoptera</taxon>
        <taxon>Polyphaga</taxon>
        <taxon>Cucujiformia</taxon>
        <taxon>Coccinelloidea</taxon>
        <taxon>Coccinellidae</taxon>
        <taxon>Scymninae</taxon>
        <taxon>Scymnini</taxon>
        <taxon>Cryptolaemus</taxon>
    </lineage>
</organism>
<dbReference type="EMBL" id="JABFTP020000001">
    <property type="protein sequence ID" value="KAL3266421.1"/>
    <property type="molecule type" value="Genomic_DNA"/>
</dbReference>
<accession>A0ABD2MJ46</accession>
<name>A0ABD2MJ46_9CUCU</name>
<dbReference type="Proteomes" id="UP001516400">
    <property type="component" value="Unassembled WGS sequence"/>
</dbReference>